<protein>
    <submittedName>
        <fullName evidence="1">Uncharacterized protein</fullName>
    </submittedName>
</protein>
<accession>A0A1Y2HKV9</accession>
<evidence type="ECO:0000313" key="2">
    <source>
        <dbReference type="Proteomes" id="UP000193411"/>
    </source>
</evidence>
<gene>
    <name evidence="1" type="ORF">BCR44DRAFT_1124827</name>
</gene>
<dbReference type="EMBL" id="MCFL01000023">
    <property type="protein sequence ID" value="ORZ35210.1"/>
    <property type="molecule type" value="Genomic_DNA"/>
</dbReference>
<reference evidence="1 2" key="1">
    <citation type="submission" date="2016-07" db="EMBL/GenBank/DDBJ databases">
        <title>Pervasive Adenine N6-methylation of Active Genes in Fungi.</title>
        <authorList>
            <consortium name="DOE Joint Genome Institute"/>
            <person name="Mondo S.J."/>
            <person name="Dannebaum R.O."/>
            <person name="Kuo R.C."/>
            <person name="Labutti K."/>
            <person name="Haridas S."/>
            <person name="Kuo A."/>
            <person name="Salamov A."/>
            <person name="Ahrendt S.R."/>
            <person name="Lipzen A."/>
            <person name="Sullivan W."/>
            <person name="Andreopoulos W.B."/>
            <person name="Clum A."/>
            <person name="Lindquist E."/>
            <person name="Daum C."/>
            <person name="Ramamoorthy G.K."/>
            <person name="Gryganskyi A."/>
            <person name="Culley D."/>
            <person name="Magnuson J.K."/>
            <person name="James T.Y."/>
            <person name="O'Malley M.A."/>
            <person name="Stajich J.E."/>
            <person name="Spatafora J.W."/>
            <person name="Visel A."/>
            <person name="Grigoriev I.V."/>
        </authorList>
    </citation>
    <scope>NUCLEOTIDE SEQUENCE [LARGE SCALE GENOMIC DNA]</scope>
    <source>
        <strain evidence="1 2">PL171</strain>
    </source>
</reference>
<sequence length="152" mass="15816">MAATNPSHNRPDLWYFPSDYAMRPAIPLHYSTGNAKPSPVPLTDLFPVFASSPSVNVSTAVPIVQLCVVGNSASGVGVPFPPAAAATSLSLCLFDKCQDALAKVSSDGGAATYEALVSVVGGGERGAAGETVTKHFNSCERAFYVDSTIWHV</sequence>
<organism evidence="1 2">
    <name type="scientific">Catenaria anguillulae PL171</name>
    <dbReference type="NCBI Taxonomy" id="765915"/>
    <lineage>
        <taxon>Eukaryota</taxon>
        <taxon>Fungi</taxon>
        <taxon>Fungi incertae sedis</taxon>
        <taxon>Blastocladiomycota</taxon>
        <taxon>Blastocladiomycetes</taxon>
        <taxon>Blastocladiales</taxon>
        <taxon>Catenariaceae</taxon>
        <taxon>Catenaria</taxon>
    </lineage>
</organism>
<keyword evidence="2" id="KW-1185">Reference proteome</keyword>
<dbReference type="Proteomes" id="UP000193411">
    <property type="component" value="Unassembled WGS sequence"/>
</dbReference>
<dbReference type="AlphaFoldDB" id="A0A1Y2HKV9"/>
<name>A0A1Y2HKV9_9FUNG</name>
<proteinExistence type="predicted"/>
<evidence type="ECO:0000313" key="1">
    <source>
        <dbReference type="EMBL" id="ORZ35210.1"/>
    </source>
</evidence>
<comment type="caution">
    <text evidence="1">The sequence shown here is derived from an EMBL/GenBank/DDBJ whole genome shotgun (WGS) entry which is preliminary data.</text>
</comment>